<organism evidence="2 3">
    <name type="scientific">Romboutsia sedimentorum</name>
    <dbReference type="NCBI Taxonomy" id="1368474"/>
    <lineage>
        <taxon>Bacteria</taxon>
        <taxon>Bacillati</taxon>
        <taxon>Bacillota</taxon>
        <taxon>Clostridia</taxon>
        <taxon>Peptostreptococcales</taxon>
        <taxon>Peptostreptococcaceae</taxon>
        <taxon>Romboutsia</taxon>
    </lineage>
</organism>
<comment type="caution">
    <text evidence="2">The sequence shown here is derived from an EMBL/GenBank/DDBJ whole genome shotgun (WGS) entry which is preliminary data.</text>
</comment>
<dbReference type="Pfam" id="PF01248">
    <property type="entry name" value="Ribosomal_L7Ae"/>
    <property type="match status" value="1"/>
</dbReference>
<gene>
    <name evidence="2" type="ORF">QOZ84_07085</name>
</gene>
<dbReference type="RefSeq" id="WP_284132255.1">
    <property type="nucleotide sequence ID" value="NZ_JASKYM010000002.1"/>
</dbReference>
<feature type="domain" description="Ribosomal protein eL8/eL30/eS12/Gadd45" evidence="1">
    <location>
        <begin position="6"/>
        <end position="96"/>
    </location>
</feature>
<evidence type="ECO:0000259" key="1">
    <source>
        <dbReference type="Pfam" id="PF01248"/>
    </source>
</evidence>
<dbReference type="Gene3D" id="3.30.1330.30">
    <property type="match status" value="1"/>
</dbReference>
<dbReference type="InterPro" id="IPR004038">
    <property type="entry name" value="Ribosomal_eL8/eL30/eS12/Gad45"/>
</dbReference>
<dbReference type="Proteomes" id="UP001301012">
    <property type="component" value="Unassembled WGS sequence"/>
</dbReference>
<sequence length="106" mass="11770">MRTNEDKIYSFLGLATRAGKLVSGDDSTLLELRRGNVKLVIVADDASENTKKLFKDKSSYRNVKYVYFSTKLQLGLSIGKAPRAAIGVKDANFANKIMELIETPKI</sequence>
<proteinExistence type="predicted"/>
<reference evidence="2 3" key="1">
    <citation type="submission" date="2023-05" db="EMBL/GenBank/DDBJ databases">
        <title>Rombocin, a short stable natural nisin variant, displays selective antimicrobial activity against Listeria monocytogenes and employs dual mode of action to kill target bacterial strains.</title>
        <authorList>
            <person name="Wambui J."/>
            <person name="Stephan R."/>
            <person name="Kuipers O.P."/>
        </authorList>
    </citation>
    <scope>NUCLEOTIDE SEQUENCE [LARGE SCALE GENOMIC DNA]</scope>
    <source>
        <strain evidence="2 3">RC002</strain>
    </source>
</reference>
<evidence type="ECO:0000313" key="2">
    <source>
        <dbReference type="EMBL" id="MDK2563308.1"/>
    </source>
</evidence>
<accession>A0ABT7E8R3</accession>
<name>A0ABT7E8R3_9FIRM</name>
<dbReference type="SUPFAM" id="SSF55315">
    <property type="entry name" value="L30e-like"/>
    <property type="match status" value="1"/>
</dbReference>
<dbReference type="InterPro" id="IPR029064">
    <property type="entry name" value="Ribosomal_eL30-like_sf"/>
</dbReference>
<keyword evidence="3" id="KW-1185">Reference proteome</keyword>
<dbReference type="EMBL" id="JASKYM010000002">
    <property type="protein sequence ID" value="MDK2563308.1"/>
    <property type="molecule type" value="Genomic_DNA"/>
</dbReference>
<protein>
    <submittedName>
        <fullName evidence="2">Ribosomal L7Ae/L30e/S12e/Gadd45 family protein</fullName>
    </submittedName>
</protein>
<evidence type="ECO:0000313" key="3">
    <source>
        <dbReference type="Proteomes" id="UP001301012"/>
    </source>
</evidence>